<sequence>MLRRVLNFDGKLYTIEERILRDYPTRSTNAEIDDHLSLMNDLNKVAHLMLDTIIPELQRSLWNLDAFDIIILLKDMFQKPVKRERFKVMKSLLGCRLQKE</sequence>
<name>A0ACB8ZPN8_CICIN</name>
<protein>
    <submittedName>
        <fullName evidence="1">Uncharacterized protein</fullName>
    </submittedName>
</protein>
<keyword evidence="2" id="KW-1185">Reference proteome</keyword>
<evidence type="ECO:0000313" key="1">
    <source>
        <dbReference type="EMBL" id="KAI3699944.1"/>
    </source>
</evidence>
<reference evidence="2" key="1">
    <citation type="journal article" date="2022" name="Mol. Ecol. Resour.">
        <title>The genomes of chicory, endive, great burdock and yacon provide insights into Asteraceae palaeo-polyploidization history and plant inulin production.</title>
        <authorList>
            <person name="Fan W."/>
            <person name="Wang S."/>
            <person name="Wang H."/>
            <person name="Wang A."/>
            <person name="Jiang F."/>
            <person name="Liu H."/>
            <person name="Zhao H."/>
            <person name="Xu D."/>
            <person name="Zhang Y."/>
        </authorList>
    </citation>
    <scope>NUCLEOTIDE SEQUENCE [LARGE SCALE GENOMIC DNA]</scope>
    <source>
        <strain evidence="2">cv. Punajuju</strain>
    </source>
</reference>
<dbReference type="Proteomes" id="UP001055811">
    <property type="component" value="Linkage Group LG08"/>
</dbReference>
<proteinExistence type="predicted"/>
<evidence type="ECO:0000313" key="2">
    <source>
        <dbReference type="Proteomes" id="UP001055811"/>
    </source>
</evidence>
<accession>A0ACB8ZPN8</accession>
<dbReference type="EMBL" id="CM042016">
    <property type="protein sequence ID" value="KAI3699944.1"/>
    <property type="molecule type" value="Genomic_DNA"/>
</dbReference>
<reference evidence="1 2" key="2">
    <citation type="journal article" date="2022" name="Mol. Ecol. Resour.">
        <title>The genomes of chicory, endive, great burdock and yacon provide insights into Asteraceae paleo-polyploidization history and plant inulin production.</title>
        <authorList>
            <person name="Fan W."/>
            <person name="Wang S."/>
            <person name="Wang H."/>
            <person name="Wang A."/>
            <person name="Jiang F."/>
            <person name="Liu H."/>
            <person name="Zhao H."/>
            <person name="Xu D."/>
            <person name="Zhang Y."/>
        </authorList>
    </citation>
    <scope>NUCLEOTIDE SEQUENCE [LARGE SCALE GENOMIC DNA]</scope>
    <source>
        <strain evidence="2">cv. Punajuju</strain>
        <tissue evidence="1">Leaves</tissue>
    </source>
</reference>
<comment type="caution">
    <text evidence="1">The sequence shown here is derived from an EMBL/GenBank/DDBJ whole genome shotgun (WGS) entry which is preliminary data.</text>
</comment>
<organism evidence="1 2">
    <name type="scientific">Cichorium intybus</name>
    <name type="common">Chicory</name>
    <dbReference type="NCBI Taxonomy" id="13427"/>
    <lineage>
        <taxon>Eukaryota</taxon>
        <taxon>Viridiplantae</taxon>
        <taxon>Streptophyta</taxon>
        <taxon>Embryophyta</taxon>
        <taxon>Tracheophyta</taxon>
        <taxon>Spermatophyta</taxon>
        <taxon>Magnoliopsida</taxon>
        <taxon>eudicotyledons</taxon>
        <taxon>Gunneridae</taxon>
        <taxon>Pentapetalae</taxon>
        <taxon>asterids</taxon>
        <taxon>campanulids</taxon>
        <taxon>Asterales</taxon>
        <taxon>Asteraceae</taxon>
        <taxon>Cichorioideae</taxon>
        <taxon>Cichorieae</taxon>
        <taxon>Cichoriinae</taxon>
        <taxon>Cichorium</taxon>
    </lineage>
</organism>
<gene>
    <name evidence="1" type="ORF">L2E82_44554</name>
</gene>